<keyword evidence="3" id="KW-1185">Reference proteome</keyword>
<keyword evidence="1" id="KW-1133">Transmembrane helix</keyword>
<evidence type="ECO:0008006" key="4">
    <source>
        <dbReference type="Google" id="ProtNLM"/>
    </source>
</evidence>
<evidence type="ECO:0000313" key="3">
    <source>
        <dbReference type="Proteomes" id="UP001195660"/>
    </source>
</evidence>
<evidence type="ECO:0000256" key="1">
    <source>
        <dbReference type="SAM" id="Phobius"/>
    </source>
</evidence>
<feature type="transmembrane region" description="Helical" evidence="1">
    <location>
        <begin position="126"/>
        <end position="152"/>
    </location>
</feature>
<feature type="transmembrane region" description="Helical" evidence="1">
    <location>
        <begin position="66"/>
        <end position="88"/>
    </location>
</feature>
<proteinExistence type="predicted"/>
<sequence>MFSMLQRVLVHFSALARPPVRRVLLKQIYFTANEAAWLAAATGFALGAIVVVQLHDEYGQSRDAALRLLGSLSFVELSPILACLMMVARSSSAVAIELASMRISGEVNELKRMGLSIKSYLMLPRVLGITVAAMALTAVMALSSVLGGILFASGWDASYQIFALERMLRLDEVLVCILKAMSLGLAIGLVAVHAGFSVQAQASDVPKAASRAVLRGMLVLFLIDLAWAVIR</sequence>
<reference evidence="2 3" key="1">
    <citation type="submission" date="2019-11" db="EMBL/GenBank/DDBJ databases">
        <title>Novel Deefgea species.</title>
        <authorList>
            <person name="Han J.-H."/>
        </authorList>
    </citation>
    <scope>NUCLEOTIDE SEQUENCE [LARGE SCALE GENOMIC DNA]</scope>
    <source>
        <strain evidence="2 3">LMG 24817</strain>
    </source>
</reference>
<feature type="transmembrane region" description="Helical" evidence="1">
    <location>
        <begin position="173"/>
        <end position="192"/>
    </location>
</feature>
<dbReference type="Pfam" id="PF02405">
    <property type="entry name" value="MlaE"/>
    <property type="match status" value="1"/>
</dbReference>
<dbReference type="InterPro" id="IPR030802">
    <property type="entry name" value="Permease_MalE"/>
</dbReference>
<keyword evidence="1" id="KW-0812">Transmembrane</keyword>
<gene>
    <name evidence="2" type="ORF">GM173_02785</name>
</gene>
<dbReference type="Proteomes" id="UP001195660">
    <property type="component" value="Unassembled WGS sequence"/>
</dbReference>
<accession>A0ABS2CAV3</accession>
<feature type="transmembrane region" description="Helical" evidence="1">
    <location>
        <begin position="35"/>
        <end position="54"/>
    </location>
</feature>
<dbReference type="PANTHER" id="PTHR30188:SF4">
    <property type="entry name" value="PROTEIN TRIGALACTOSYLDIACYLGLYCEROL 1, CHLOROPLASTIC"/>
    <property type="match status" value="1"/>
</dbReference>
<organism evidence="2 3">
    <name type="scientific">Deefgea chitinilytica</name>
    <dbReference type="NCBI Taxonomy" id="570276"/>
    <lineage>
        <taxon>Bacteria</taxon>
        <taxon>Pseudomonadati</taxon>
        <taxon>Pseudomonadota</taxon>
        <taxon>Betaproteobacteria</taxon>
        <taxon>Neisseriales</taxon>
        <taxon>Chitinibacteraceae</taxon>
        <taxon>Deefgea</taxon>
    </lineage>
</organism>
<dbReference type="PANTHER" id="PTHR30188">
    <property type="entry name" value="ABC TRANSPORTER PERMEASE PROTEIN-RELATED"/>
    <property type="match status" value="1"/>
</dbReference>
<comment type="caution">
    <text evidence="2">The sequence shown here is derived from an EMBL/GenBank/DDBJ whole genome shotgun (WGS) entry which is preliminary data.</text>
</comment>
<keyword evidence="1" id="KW-0472">Membrane</keyword>
<dbReference type="EMBL" id="WOFE01000001">
    <property type="protein sequence ID" value="MBM5570501.1"/>
    <property type="molecule type" value="Genomic_DNA"/>
</dbReference>
<name>A0ABS2CAV3_9NEIS</name>
<evidence type="ECO:0000313" key="2">
    <source>
        <dbReference type="EMBL" id="MBM5570501.1"/>
    </source>
</evidence>
<protein>
    <recommendedName>
        <fullName evidence="4">ABC transporter permease</fullName>
    </recommendedName>
</protein>
<feature type="transmembrane region" description="Helical" evidence="1">
    <location>
        <begin position="212"/>
        <end position="230"/>
    </location>
</feature>